<name>A0AAW2CFY2_9ROSI</name>
<dbReference type="InterPro" id="IPR037177">
    <property type="entry name" value="DLC_sf"/>
</dbReference>
<dbReference type="InterPro" id="IPR001372">
    <property type="entry name" value="Dynein_light_chain_typ-1/2"/>
</dbReference>
<dbReference type="InterPro" id="IPR036291">
    <property type="entry name" value="NAD(P)-bd_dom_sf"/>
</dbReference>
<proteinExistence type="inferred from homology"/>
<dbReference type="SUPFAM" id="SSF54648">
    <property type="entry name" value="DLC"/>
    <property type="match status" value="1"/>
</dbReference>
<feature type="region of interest" description="Disordered" evidence="4">
    <location>
        <begin position="71"/>
        <end position="90"/>
    </location>
</feature>
<keyword evidence="6" id="KW-1185">Reference proteome</keyword>
<feature type="compositionally biased region" description="Basic and acidic residues" evidence="4">
    <location>
        <begin position="12"/>
        <end position="22"/>
    </location>
</feature>
<dbReference type="EMBL" id="JAZDWU010000007">
    <property type="protein sequence ID" value="KAK9995920.1"/>
    <property type="molecule type" value="Genomic_DNA"/>
</dbReference>
<dbReference type="PANTHER" id="PTHR43490">
    <property type="entry name" value="(+)-NEOMENTHOL DEHYDROGENASE"/>
    <property type="match status" value="1"/>
</dbReference>
<organism evidence="5 6">
    <name type="scientific">Lithocarpus litseifolius</name>
    <dbReference type="NCBI Taxonomy" id="425828"/>
    <lineage>
        <taxon>Eukaryota</taxon>
        <taxon>Viridiplantae</taxon>
        <taxon>Streptophyta</taxon>
        <taxon>Embryophyta</taxon>
        <taxon>Tracheophyta</taxon>
        <taxon>Spermatophyta</taxon>
        <taxon>Magnoliopsida</taxon>
        <taxon>eudicotyledons</taxon>
        <taxon>Gunneridae</taxon>
        <taxon>Pentapetalae</taxon>
        <taxon>rosids</taxon>
        <taxon>fabids</taxon>
        <taxon>Fagales</taxon>
        <taxon>Fagaceae</taxon>
        <taxon>Lithocarpus</taxon>
    </lineage>
</organism>
<reference evidence="5 6" key="1">
    <citation type="submission" date="2024-01" db="EMBL/GenBank/DDBJ databases">
        <title>A telomere-to-telomere, gap-free genome of sweet tea (Lithocarpus litseifolius).</title>
        <authorList>
            <person name="Zhou J."/>
        </authorList>
    </citation>
    <scope>NUCLEOTIDE SEQUENCE [LARGE SCALE GENOMIC DNA]</scope>
    <source>
        <strain evidence="5">Zhou-2022a</strain>
        <tissue evidence="5">Leaf</tissue>
    </source>
</reference>
<feature type="compositionally biased region" description="Polar residues" evidence="4">
    <location>
        <begin position="55"/>
        <end position="65"/>
    </location>
</feature>
<dbReference type="GO" id="GO:0007017">
    <property type="term" value="P:microtubule-based process"/>
    <property type="evidence" value="ECO:0007669"/>
    <property type="project" value="InterPro"/>
</dbReference>
<evidence type="ECO:0000256" key="2">
    <source>
        <dbReference type="ARBA" id="ARBA00022857"/>
    </source>
</evidence>
<dbReference type="PRINTS" id="PR00081">
    <property type="entry name" value="GDHRDH"/>
</dbReference>
<dbReference type="GO" id="GO:0016491">
    <property type="term" value="F:oxidoreductase activity"/>
    <property type="evidence" value="ECO:0007669"/>
    <property type="project" value="UniProtKB-KW"/>
</dbReference>
<dbReference type="Gene3D" id="3.30.740.10">
    <property type="entry name" value="Protein Inhibitor Of Neuronal Nitric Oxide Synthase"/>
    <property type="match status" value="1"/>
</dbReference>
<evidence type="ECO:0000313" key="5">
    <source>
        <dbReference type="EMBL" id="KAK9995920.1"/>
    </source>
</evidence>
<dbReference type="GO" id="GO:0030286">
    <property type="term" value="C:dynein complex"/>
    <property type="evidence" value="ECO:0007669"/>
    <property type="project" value="InterPro"/>
</dbReference>
<protein>
    <submittedName>
        <fullName evidence="5">Uncharacterized protein</fullName>
    </submittedName>
</protein>
<dbReference type="Pfam" id="PF00106">
    <property type="entry name" value="adh_short"/>
    <property type="match status" value="1"/>
</dbReference>
<accession>A0AAW2CFY2</accession>
<dbReference type="AlphaFoldDB" id="A0AAW2CFY2"/>
<dbReference type="PANTHER" id="PTHR43490:SF131">
    <property type="entry name" value="SALUTARIDINE REDUCTASE-LIKE ISOFORM X2"/>
    <property type="match status" value="1"/>
</dbReference>
<dbReference type="InterPro" id="IPR002347">
    <property type="entry name" value="SDR_fam"/>
</dbReference>
<dbReference type="SUPFAM" id="SSF51735">
    <property type="entry name" value="NAD(P)-binding Rossmann-fold domains"/>
    <property type="match status" value="1"/>
</dbReference>
<gene>
    <name evidence="5" type="ORF">SO802_020606</name>
</gene>
<dbReference type="Proteomes" id="UP001459277">
    <property type="component" value="Unassembled WGS sequence"/>
</dbReference>
<evidence type="ECO:0000256" key="3">
    <source>
        <dbReference type="ARBA" id="ARBA00023002"/>
    </source>
</evidence>
<feature type="region of interest" description="Disordered" evidence="4">
    <location>
        <begin position="1"/>
        <end position="65"/>
    </location>
</feature>
<dbReference type="Pfam" id="PF01221">
    <property type="entry name" value="Dynein_light"/>
    <property type="match status" value="1"/>
</dbReference>
<comment type="similarity">
    <text evidence="1">Belongs to the short-chain dehydrogenases/reductases (SDR) family.</text>
</comment>
<sequence>MAHNTIQRRILAKPEEEPKLKPSMDPTLIKKHPKSTTTTTSHHHIRPNPDPPLSSKPSSFMSHNFSRLNPYHKKAHKPQNPTNPHPTPCVMDTHLQAKALTLSVDSSMSSLTKSNYLTRTTIAPKLEKDSTKARKEVSKEKLKKELDKKKFHEVKVNEKKKETHEELDVKRLSEKLKDVEMKDLQDCRESKRVSVSLAVRGGRRRSFCDSQVDLADILASNGVKVVSADMPPFMQIHAVDCARKAYDSMEKFTSKTLALTLKKEFDGVYGPAWHCIVGTSFGSFVTHSVGGFMYFSMDQKLFSAFQTMDSMNPKNSNIHFLMTIVLQPVVTGANKGIGFEISKPLASNGVKVILTARDVKRGTEAVEILKAAGYSDLSFHQLDVSDPVSISAFVNFIKTEFGKLDILINQRLLKGLKPSHNVQELPTFVCCELCDLKLGFPLPVCVCVCVQVSLSSQKKIKWVCPTSPKCVSPEGFKAFTQHSRVTGFCMLLTGPNVGAFKKFVQQTYESAVNSFETNYYGIKHLSKELIPLLQLSKSARIVNISSTLGQLEFISNENAKKKLGDVDGLTEEKVDEVVEEFLEDVKENLIEDKGWPSNIFSAYSVSKTVLNAYTRVLAKKYPTVAINAVSPGFTKTDLNYNAGVLTTEEAAKGPVMLALMPDSKPSGLFFDNTVVSTF</sequence>
<comment type="caution">
    <text evidence="5">The sequence shown here is derived from an EMBL/GenBank/DDBJ whole genome shotgun (WGS) entry which is preliminary data.</text>
</comment>
<keyword evidence="2" id="KW-0521">NADP</keyword>
<dbReference type="Gene3D" id="3.40.50.720">
    <property type="entry name" value="NAD(P)-binding Rossmann-like Domain"/>
    <property type="match status" value="2"/>
</dbReference>
<dbReference type="GO" id="GO:0016020">
    <property type="term" value="C:membrane"/>
    <property type="evidence" value="ECO:0007669"/>
    <property type="project" value="TreeGrafter"/>
</dbReference>
<dbReference type="SMART" id="SM01375">
    <property type="entry name" value="Dynein_light"/>
    <property type="match status" value="1"/>
</dbReference>
<evidence type="ECO:0000313" key="6">
    <source>
        <dbReference type="Proteomes" id="UP001459277"/>
    </source>
</evidence>
<evidence type="ECO:0000256" key="4">
    <source>
        <dbReference type="SAM" id="MobiDB-lite"/>
    </source>
</evidence>
<dbReference type="FunFam" id="3.30.740.10:FF:000003">
    <property type="entry name" value="Dynein light chain"/>
    <property type="match status" value="1"/>
</dbReference>
<keyword evidence="3" id="KW-0560">Oxidoreductase</keyword>
<evidence type="ECO:0000256" key="1">
    <source>
        <dbReference type="ARBA" id="ARBA00006484"/>
    </source>
</evidence>